<proteinExistence type="predicted"/>
<feature type="transmembrane region" description="Helical" evidence="6">
    <location>
        <begin position="88"/>
        <end position="112"/>
    </location>
</feature>
<name>A0ABT9BC41_9BACT</name>
<evidence type="ECO:0000313" key="7">
    <source>
        <dbReference type="EMBL" id="MDO7875836.1"/>
    </source>
</evidence>
<feature type="transmembrane region" description="Helical" evidence="6">
    <location>
        <begin position="187"/>
        <end position="208"/>
    </location>
</feature>
<dbReference type="Gene3D" id="1.20.1740.10">
    <property type="entry name" value="Amino acid/polyamine transporter I"/>
    <property type="match status" value="1"/>
</dbReference>
<feature type="transmembrane region" description="Helical" evidence="6">
    <location>
        <begin position="156"/>
        <end position="175"/>
    </location>
</feature>
<protein>
    <submittedName>
        <fullName evidence="7">APC family permease</fullName>
    </submittedName>
</protein>
<evidence type="ECO:0000256" key="2">
    <source>
        <dbReference type="ARBA" id="ARBA00022475"/>
    </source>
</evidence>
<keyword evidence="4 6" id="KW-1133">Transmembrane helix</keyword>
<feature type="transmembrane region" description="Helical" evidence="6">
    <location>
        <begin position="350"/>
        <end position="369"/>
    </location>
</feature>
<feature type="transmembrane region" description="Helical" evidence="6">
    <location>
        <begin position="409"/>
        <end position="426"/>
    </location>
</feature>
<comment type="subcellular location">
    <subcellularLocation>
        <location evidence="1">Cell membrane</location>
        <topology evidence="1">Multi-pass membrane protein</topology>
    </subcellularLocation>
</comment>
<keyword evidence="5 6" id="KW-0472">Membrane</keyword>
<keyword evidence="2" id="KW-1003">Cell membrane</keyword>
<evidence type="ECO:0000256" key="5">
    <source>
        <dbReference type="ARBA" id="ARBA00023136"/>
    </source>
</evidence>
<dbReference type="PANTHER" id="PTHR42770:SF7">
    <property type="entry name" value="MEMBRANE PROTEIN"/>
    <property type="match status" value="1"/>
</dbReference>
<feature type="transmembrane region" description="Helical" evidence="6">
    <location>
        <begin position="278"/>
        <end position="305"/>
    </location>
</feature>
<feature type="transmembrane region" description="Helical" evidence="6">
    <location>
        <begin position="47"/>
        <end position="67"/>
    </location>
</feature>
<evidence type="ECO:0000256" key="1">
    <source>
        <dbReference type="ARBA" id="ARBA00004651"/>
    </source>
</evidence>
<keyword evidence="3 6" id="KW-0812">Transmembrane</keyword>
<feature type="transmembrane region" description="Helical" evidence="6">
    <location>
        <begin position="381"/>
        <end position="403"/>
    </location>
</feature>
<reference evidence="7" key="1">
    <citation type="submission" date="2023-07" db="EMBL/GenBank/DDBJ databases">
        <authorList>
            <person name="Kim M.K."/>
        </authorList>
    </citation>
    <scope>NUCLEOTIDE SEQUENCE</scope>
    <source>
        <strain evidence="7">ASUV-10-1</strain>
    </source>
</reference>
<dbReference type="PIRSF" id="PIRSF006060">
    <property type="entry name" value="AA_transporter"/>
    <property type="match status" value="1"/>
</dbReference>
<dbReference type="Proteomes" id="UP001176429">
    <property type="component" value="Unassembled WGS sequence"/>
</dbReference>
<evidence type="ECO:0000256" key="3">
    <source>
        <dbReference type="ARBA" id="ARBA00022692"/>
    </source>
</evidence>
<comment type="caution">
    <text evidence="7">The sequence shown here is derived from an EMBL/GenBank/DDBJ whole genome shotgun (WGS) entry which is preliminary data.</text>
</comment>
<dbReference type="PANTHER" id="PTHR42770">
    <property type="entry name" value="AMINO ACID TRANSPORTER-RELATED"/>
    <property type="match status" value="1"/>
</dbReference>
<evidence type="ECO:0000313" key="8">
    <source>
        <dbReference type="Proteomes" id="UP001176429"/>
    </source>
</evidence>
<evidence type="ECO:0000256" key="4">
    <source>
        <dbReference type="ARBA" id="ARBA00022989"/>
    </source>
</evidence>
<organism evidence="7 8">
    <name type="scientific">Hymenobacter aranciens</name>
    <dbReference type="NCBI Taxonomy" id="3063996"/>
    <lineage>
        <taxon>Bacteria</taxon>
        <taxon>Pseudomonadati</taxon>
        <taxon>Bacteroidota</taxon>
        <taxon>Cytophagia</taxon>
        <taxon>Cytophagales</taxon>
        <taxon>Hymenobacteraceae</taxon>
        <taxon>Hymenobacter</taxon>
    </lineage>
</organism>
<accession>A0ABT9BC41</accession>
<dbReference type="InterPro" id="IPR002293">
    <property type="entry name" value="AA/rel_permease1"/>
</dbReference>
<gene>
    <name evidence="7" type="ORF">Q5H93_13925</name>
</gene>
<dbReference type="EMBL" id="JAUQSY010000008">
    <property type="protein sequence ID" value="MDO7875836.1"/>
    <property type="molecule type" value="Genomic_DNA"/>
</dbReference>
<sequence>MATTSHLRRLLGLGFALAVSVGGTAGTSVLTAPGDLVRALGSPQLVLVLWVGGGLFTLLAANTLAELAGRLPQAGGWYGYAEAAFGEFPAVVVAWADWTSSCVAGGLVALLLGDYLGQLLPAPLAGHTTLLAAAAILLLGLLQWRGPRSAGWAQEATAGLLILVMLGLVAASGLLPAAPRLPNPGRLLVPGASLVGALQIVVFAYDGWYGPIYFAEETPQPGRTLARALLLGTGIILTLYFLLNFMLLRALPWPRFTASTLPLAEIAHDLLGPPGRRAVLVLAVAALGGVLNSVLLMATRVLFALGRAGHLPAALGRVHAGGTPRLALGVAVALTLVLALSGTVPTLEAITSILFVGYYVVGFAALLKVRRLSPTPPDGSYRAWGHPWSTGLLVALSVAFLVLNVVADTVHAAVALLLVVGAWPLWRWKKAREAQKPPNSTAT</sequence>
<evidence type="ECO:0000256" key="6">
    <source>
        <dbReference type="SAM" id="Phobius"/>
    </source>
</evidence>
<feature type="transmembrane region" description="Helical" evidence="6">
    <location>
        <begin position="124"/>
        <end position="144"/>
    </location>
</feature>
<feature type="transmembrane region" description="Helical" evidence="6">
    <location>
        <begin position="326"/>
        <end position="344"/>
    </location>
</feature>
<dbReference type="Pfam" id="PF13520">
    <property type="entry name" value="AA_permease_2"/>
    <property type="match status" value="1"/>
</dbReference>
<keyword evidence="8" id="KW-1185">Reference proteome</keyword>
<dbReference type="RefSeq" id="WP_305007161.1">
    <property type="nucleotide sequence ID" value="NZ_JAUQSY010000008.1"/>
</dbReference>
<feature type="transmembrane region" description="Helical" evidence="6">
    <location>
        <begin position="229"/>
        <end position="251"/>
    </location>
</feature>
<dbReference type="InterPro" id="IPR050367">
    <property type="entry name" value="APC_superfamily"/>
</dbReference>